<dbReference type="InterPro" id="IPR046854">
    <property type="entry name" value="AceK_regulatory"/>
</dbReference>
<dbReference type="GO" id="GO:0004721">
    <property type="term" value="F:phosphoprotein phosphatase activity"/>
    <property type="evidence" value="ECO:0007669"/>
    <property type="project" value="UniProtKB-KW"/>
</dbReference>
<evidence type="ECO:0000259" key="13">
    <source>
        <dbReference type="Pfam" id="PF20423"/>
    </source>
</evidence>
<dbReference type="PIRSF" id="PIRSF000719">
    <property type="entry name" value="AceK"/>
    <property type="match status" value="1"/>
</dbReference>
<sequence>MTRVVDSQRQDRRHRELVREACALVVAGFDDYNASFSDITRRGKRRFEQGDRAGMRADVVSRLELYDQIVDETISRLEGLLANRLFSRSIWRDMRVAFAKMIERKLDAELYKTFFNTITRRLFKTRGVDPAIEFVAFDFQPSDRITHPVARYTYIVGERLAEVFARILDDYRFSLPWLDAERDAARLAERMDQVLEGDEALSIELLETVFYREGRAYLVGRALGRTRHVPCVIALCREDNAIVVDALLTRRLQLSILFGYTYSYFLADLPTVADAVVFLRSLLPDKPVDELYSVLGRAKQGKTERYRAFRRQMSDRPGERFEVAAGKRGMVMAVFTLPSYPLVFKLLRDKFAPEKTIKRREVIERYQLVHRHDRVGRLLDVQEFKSLRFERDRFSPELLEELLEECSRVVRVDGDDLVIRHCYVERRVRPLDLYLSEVEEASARQVMIDMGQALKDLARSNIFAGDLLPKNFGVTRSGRVVFYDYDELALLTDCRFRKMPRAEDDIDVYNDETWFHVAENDIFPEEFPRFMALKRDYLKVLEEAHGELFDAGWWQDVQQRIASGEALDVAPYGNEARLVP</sequence>
<dbReference type="EC" id="3.1.3.-" evidence="11"/>
<dbReference type="Pfam" id="PF20423">
    <property type="entry name" value="AceK_regulatory"/>
    <property type="match status" value="1"/>
</dbReference>
<comment type="subcellular location">
    <subcellularLocation>
        <location evidence="11">Cytoplasm</location>
    </subcellularLocation>
</comment>
<feature type="domain" description="Isocitrate dehydrogenase kinase/phosphatase (AceK) regulatory" evidence="13">
    <location>
        <begin position="24"/>
        <end position="313"/>
    </location>
</feature>
<dbReference type="EC" id="2.7.11.5" evidence="11"/>
<evidence type="ECO:0000256" key="2">
    <source>
        <dbReference type="ARBA" id="ARBA00022490"/>
    </source>
</evidence>
<evidence type="ECO:0000256" key="11">
    <source>
        <dbReference type="HAMAP-Rule" id="MF_00747"/>
    </source>
</evidence>
<protein>
    <recommendedName>
        <fullName evidence="11">Isocitrate dehydrogenase kinase/phosphatase</fullName>
        <shortName evidence="11">IDH kinase/phosphatase</shortName>
        <shortName evidence="11">IDHK/P</shortName>
        <ecNumber evidence="11">2.7.11.5</ecNumber>
        <ecNumber evidence="11">3.1.3.-</ecNumber>
    </recommendedName>
</protein>
<dbReference type="Proteomes" id="UP000260351">
    <property type="component" value="Unassembled WGS sequence"/>
</dbReference>
<dbReference type="HAMAP" id="MF_00747">
    <property type="entry name" value="AceK"/>
    <property type="match status" value="1"/>
</dbReference>
<evidence type="ECO:0000256" key="6">
    <source>
        <dbReference type="ARBA" id="ARBA00022741"/>
    </source>
</evidence>
<comment type="caution">
    <text evidence="14">The sequence shown here is derived from an EMBL/GenBank/DDBJ whole genome shotgun (WGS) entry which is preliminary data.</text>
</comment>
<keyword evidence="3 11" id="KW-0723">Serine/threonine-protein kinase</keyword>
<dbReference type="InterPro" id="IPR046855">
    <property type="entry name" value="AceK_kinase"/>
</dbReference>
<evidence type="ECO:0000313" key="15">
    <source>
        <dbReference type="Proteomes" id="UP000260351"/>
    </source>
</evidence>
<dbReference type="OrthoDB" id="5287793at2"/>
<evidence type="ECO:0000256" key="9">
    <source>
        <dbReference type="ARBA" id="ARBA00022840"/>
    </source>
</evidence>
<dbReference type="GO" id="GO:0004674">
    <property type="term" value="F:protein serine/threonine kinase activity"/>
    <property type="evidence" value="ECO:0007669"/>
    <property type="project" value="UniProtKB-KW"/>
</dbReference>
<comment type="function">
    <text evidence="11">Bifunctional enzyme which can phosphorylate or dephosphorylate isocitrate dehydrogenase (IDH) on a specific serine residue. This is a regulatory mechanism which enables bacteria to bypass the Krebs cycle via the glyoxylate shunt in response to the source of carbon. When bacteria are grown on glucose, IDH is fully active and unphosphorylated, but when grown on acetate or ethanol, the activity of IDH declines drastically concomitant with its phosphorylation.</text>
</comment>
<dbReference type="GO" id="GO:0016208">
    <property type="term" value="F:AMP binding"/>
    <property type="evidence" value="ECO:0007669"/>
    <property type="project" value="TreeGrafter"/>
</dbReference>
<keyword evidence="1 11" id="KW-0329">Glyoxylate bypass</keyword>
<evidence type="ECO:0000313" key="14">
    <source>
        <dbReference type="EMBL" id="RFF29466.1"/>
    </source>
</evidence>
<dbReference type="AlphaFoldDB" id="A0A3E1K6A0"/>
<evidence type="ECO:0000256" key="7">
    <source>
        <dbReference type="ARBA" id="ARBA00022777"/>
    </source>
</evidence>
<dbReference type="RefSeq" id="WP_116651492.1">
    <property type="nucleotide sequence ID" value="NZ_QUZK01000046.1"/>
</dbReference>
<dbReference type="SUPFAM" id="SSF56112">
    <property type="entry name" value="Protein kinase-like (PK-like)"/>
    <property type="match status" value="1"/>
</dbReference>
<dbReference type="GO" id="GO:0005737">
    <property type="term" value="C:cytoplasm"/>
    <property type="evidence" value="ECO:0007669"/>
    <property type="project" value="UniProtKB-SubCell"/>
</dbReference>
<organism evidence="14 15">
    <name type="scientific">Wenzhouxiangella sediminis</name>
    <dbReference type="NCBI Taxonomy" id="1792836"/>
    <lineage>
        <taxon>Bacteria</taxon>
        <taxon>Pseudomonadati</taxon>
        <taxon>Pseudomonadota</taxon>
        <taxon>Gammaproteobacteria</taxon>
        <taxon>Chromatiales</taxon>
        <taxon>Wenzhouxiangellaceae</taxon>
        <taxon>Wenzhouxiangella</taxon>
    </lineage>
</organism>
<comment type="similarity">
    <text evidence="11">Belongs to the AceK family.</text>
</comment>
<keyword evidence="7 11" id="KW-0418">Kinase</keyword>
<feature type="active site" evidence="11">
    <location>
        <position position="380"/>
    </location>
</feature>
<evidence type="ECO:0000259" key="12">
    <source>
        <dbReference type="Pfam" id="PF06315"/>
    </source>
</evidence>
<keyword evidence="8 11" id="KW-0378">Hydrolase</keyword>
<accession>A0A3E1K6A0</accession>
<keyword evidence="2 11" id="KW-0963">Cytoplasm</keyword>
<comment type="catalytic activity">
    <reaction evidence="11">
        <text>L-seryl-[isocitrate dehydrogenase] + ATP = O-phospho-L-seryl-[isocitrate dehydrogenase] + ADP + H(+)</text>
        <dbReference type="Rhea" id="RHEA:43540"/>
        <dbReference type="Rhea" id="RHEA-COMP:10605"/>
        <dbReference type="Rhea" id="RHEA-COMP:10606"/>
        <dbReference type="ChEBI" id="CHEBI:15378"/>
        <dbReference type="ChEBI" id="CHEBI:29999"/>
        <dbReference type="ChEBI" id="CHEBI:30616"/>
        <dbReference type="ChEBI" id="CHEBI:83421"/>
        <dbReference type="ChEBI" id="CHEBI:456216"/>
        <dbReference type="EC" id="2.7.11.5"/>
    </reaction>
</comment>
<dbReference type="InterPro" id="IPR010452">
    <property type="entry name" value="Isocitrate_DH_AceK"/>
</dbReference>
<keyword evidence="4 11" id="KW-0816">Tricarboxylic acid cycle</keyword>
<dbReference type="GO" id="GO:0006097">
    <property type="term" value="P:glyoxylate cycle"/>
    <property type="evidence" value="ECO:0007669"/>
    <property type="project" value="UniProtKB-UniRule"/>
</dbReference>
<evidence type="ECO:0000256" key="1">
    <source>
        <dbReference type="ARBA" id="ARBA00022435"/>
    </source>
</evidence>
<feature type="binding site" evidence="11">
    <location>
        <position position="345"/>
    </location>
    <ligand>
        <name>ATP</name>
        <dbReference type="ChEBI" id="CHEBI:30616"/>
    </ligand>
</feature>
<keyword evidence="9 11" id="KW-0067">ATP-binding</keyword>
<proteinExistence type="inferred from homology"/>
<evidence type="ECO:0000256" key="8">
    <source>
        <dbReference type="ARBA" id="ARBA00022801"/>
    </source>
</evidence>
<keyword evidence="10 11" id="KW-0904">Protein phosphatase</keyword>
<dbReference type="NCBIfam" id="NF002804">
    <property type="entry name" value="PRK02946.1"/>
    <property type="match status" value="1"/>
</dbReference>
<dbReference type="GO" id="GO:0006006">
    <property type="term" value="P:glucose metabolic process"/>
    <property type="evidence" value="ECO:0007669"/>
    <property type="project" value="InterPro"/>
</dbReference>
<keyword evidence="15" id="KW-1185">Reference proteome</keyword>
<dbReference type="EMBL" id="QUZK01000046">
    <property type="protein sequence ID" value="RFF29466.1"/>
    <property type="molecule type" value="Genomic_DNA"/>
</dbReference>
<name>A0A3E1K6A0_9GAMM</name>
<evidence type="ECO:0000256" key="3">
    <source>
        <dbReference type="ARBA" id="ARBA00022527"/>
    </source>
</evidence>
<dbReference type="Pfam" id="PF06315">
    <property type="entry name" value="AceK_kinase"/>
    <property type="match status" value="1"/>
</dbReference>
<evidence type="ECO:0000256" key="5">
    <source>
        <dbReference type="ARBA" id="ARBA00022679"/>
    </source>
</evidence>
<dbReference type="GO" id="GO:0005524">
    <property type="term" value="F:ATP binding"/>
    <property type="evidence" value="ECO:0007669"/>
    <property type="project" value="UniProtKB-UniRule"/>
</dbReference>
<evidence type="ECO:0000256" key="10">
    <source>
        <dbReference type="ARBA" id="ARBA00022912"/>
    </source>
</evidence>
<dbReference type="PANTHER" id="PTHR39559:SF1">
    <property type="entry name" value="ISOCITRATE DEHYDROGENASE KINASE_PHOSPHATASE"/>
    <property type="match status" value="1"/>
</dbReference>
<evidence type="ECO:0000256" key="4">
    <source>
        <dbReference type="ARBA" id="ARBA00022532"/>
    </source>
</evidence>
<keyword evidence="5 11" id="KW-0808">Transferase</keyword>
<feature type="binding site" evidence="11">
    <location>
        <begin position="324"/>
        <end position="330"/>
    </location>
    <ligand>
        <name>ATP</name>
        <dbReference type="ChEBI" id="CHEBI:30616"/>
    </ligand>
</feature>
<gene>
    <name evidence="11" type="primary">aceK</name>
    <name evidence="14" type="ORF">DZC52_12525</name>
</gene>
<dbReference type="PANTHER" id="PTHR39559">
    <property type="match status" value="1"/>
</dbReference>
<dbReference type="GO" id="GO:0006099">
    <property type="term" value="P:tricarboxylic acid cycle"/>
    <property type="evidence" value="ECO:0007669"/>
    <property type="project" value="UniProtKB-UniRule"/>
</dbReference>
<dbReference type="InterPro" id="IPR011009">
    <property type="entry name" value="Kinase-like_dom_sf"/>
</dbReference>
<keyword evidence="6 11" id="KW-0547">Nucleotide-binding</keyword>
<feature type="domain" description="Isocitrate dehydrogenase kinase/phosphatase (AceK) kinase" evidence="12">
    <location>
        <begin position="319"/>
        <end position="572"/>
    </location>
</feature>
<reference evidence="14 15" key="1">
    <citation type="submission" date="2018-08" db="EMBL/GenBank/DDBJ databases">
        <title>Wenzhouxiangella salilacus sp. nov., a novel bacterium isolated from a saline lake in Xinjiang Province, China.</title>
        <authorList>
            <person name="Han S."/>
        </authorList>
    </citation>
    <scope>NUCLEOTIDE SEQUENCE [LARGE SCALE GENOMIC DNA]</scope>
    <source>
        <strain evidence="14 15">XDB06</strain>
    </source>
</reference>
<dbReference type="GO" id="GO:0008772">
    <property type="term" value="F:[isocitrate dehydrogenase (NADP+)] kinase activity"/>
    <property type="evidence" value="ECO:0007669"/>
    <property type="project" value="UniProtKB-UniRule"/>
</dbReference>